<evidence type="ECO:0000256" key="2">
    <source>
        <dbReference type="SAM" id="Phobius"/>
    </source>
</evidence>
<dbReference type="Proteomes" id="UP001174694">
    <property type="component" value="Unassembled WGS sequence"/>
</dbReference>
<feature type="transmembrane region" description="Helical" evidence="2">
    <location>
        <begin position="128"/>
        <end position="148"/>
    </location>
</feature>
<feature type="transmembrane region" description="Helical" evidence="2">
    <location>
        <begin position="168"/>
        <end position="189"/>
    </location>
</feature>
<keyword evidence="2" id="KW-0812">Transmembrane</keyword>
<name>A0AA38RSU6_9PEZI</name>
<evidence type="ECO:0000313" key="4">
    <source>
        <dbReference type="Proteomes" id="UP001174694"/>
    </source>
</evidence>
<accession>A0AA38RSU6</accession>
<feature type="transmembrane region" description="Helical" evidence="2">
    <location>
        <begin position="229"/>
        <end position="254"/>
    </location>
</feature>
<comment type="caution">
    <text evidence="3">The sequence shown here is derived from an EMBL/GenBank/DDBJ whole genome shotgun (WGS) entry which is preliminary data.</text>
</comment>
<protein>
    <submittedName>
        <fullName evidence="3">Uncharacterized protein</fullName>
    </submittedName>
</protein>
<proteinExistence type="predicted"/>
<keyword evidence="4" id="KW-1185">Reference proteome</keyword>
<dbReference type="EMBL" id="JANBVO010000025">
    <property type="protein sequence ID" value="KAJ9141755.1"/>
    <property type="molecule type" value="Genomic_DNA"/>
</dbReference>
<reference evidence="3" key="1">
    <citation type="submission" date="2022-07" db="EMBL/GenBank/DDBJ databases">
        <title>Fungi with potential for degradation of polypropylene.</title>
        <authorList>
            <person name="Gostincar C."/>
        </authorList>
    </citation>
    <scope>NUCLEOTIDE SEQUENCE</scope>
    <source>
        <strain evidence="3">EXF-13308</strain>
    </source>
</reference>
<keyword evidence="2" id="KW-1133">Transmembrane helix</keyword>
<evidence type="ECO:0000313" key="3">
    <source>
        <dbReference type="EMBL" id="KAJ9141755.1"/>
    </source>
</evidence>
<sequence length="299" mass="32498">MGPPSAYPLASATLQGPNARPFKIPASNTRRTFQTRKRAYLPSTPEDPRTLPRELFINIESDASSVMAAEEVLTPSYIQPRRAPLPPPSLLSSSELRPSSPGTEDNSFRTRYMSMLLSLDTIPRVHNILASVFTWLLLAGFVVFPGTFTSRPVLKSLGPAGAEFRSLALLIATSTCCTAGLLGMLWLSLRWRRNYVWLLNRLYLPGVLNALAGLLATLAGVYAQQQGHWSVPALTVAAVEAAVLVSSLVCFVVYNNLLLEKVRRHHQDGAESGTDLDSGRTSKFGRVARDPAIAPGSVV</sequence>
<evidence type="ECO:0000256" key="1">
    <source>
        <dbReference type="SAM" id="MobiDB-lite"/>
    </source>
</evidence>
<feature type="region of interest" description="Disordered" evidence="1">
    <location>
        <begin position="78"/>
        <end position="106"/>
    </location>
</feature>
<feature type="transmembrane region" description="Helical" evidence="2">
    <location>
        <begin position="201"/>
        <end position="223"/>
    </location>
</feature>
<organism evidence="3 4">
    <name type="scientific">Pleurostoma richardsiae</name>
    <dbReference type="NCBI Taxonomy" id="41990"/>
    <lineage>
        <taxon>Eukaryota</taxon>
        <taxon>Fungi</taxon>
        <taxon>Dikarya</taxon>
        <taxon>Ascomycota</taxon>
        <taxon>Pezizomycotina</taxon>
        <taxon>Sordariomycetes</taxon>
        <taxon>Sordariomycetidae</taxon>
        <taxon>Calosphaeriales</taxon>
        <taxon>Pleurostomataceae</taxon>
        <taxon>Pleurostoma</taxon>
    </lineage>
</organism>
<keyword evidence="2" id="KW-0472">Membrane</keyword>
<feature type="compositionally biased region" description="Low complexity" evidence="1">
    <location>
        <begin position="90"/>
        <end position="101"/>
    </location>
</feature>
<dbReference type="AlphaFoldDB" id="A0AA38RSU6"/>
<gene>
    <name evidence="3" type="ORF">NKR23_g7823</name>
</gene>